<dbReference type="AlphaFoldDB" id="A0A1I1FDQ9"/>
<gene>
    <name evidence="1" type="ORF">SAMN05421780_102151</name>
</gene>
<evidence type="ECO:0008006" key="3">
    <source>
        <dbReference type="Google" id="ProtNLM"/>
    </source>
</evidence>
<dbReference type="PANTHER" id="PTHR36456">
    <property type="entry name" value="UPF0232 PROTEIN SCO3875"/>
    <property type="match status" value="1"/>
</dbReference>
<keyword evidence="2" id="KW-1185">Reference proteome</keyword>
<reference evidence="1 2" key="1">
    <citation type="submission" date="2016-10" db="EMBL/GenBank/DDBJ databases">
        <authorList>
            <person name="de Groot N.N."/>
        </authorList>
    </citation>
    <scope>NUCLEOTIDE SEQUENCE [LARGE SCALE GENOMIC DNA]</scope>
    <source>
        <strain evidence="1 2">DSM 6793</strain>
    </source>
</reference>
<evidence type="ECO:0000313" key="2">
    <source>
        <dbReference type="Proteomes" id="UP000199514"/>
    </source>
</evidence>
<dbReference type="STRING" id="927664.SAMN05421780_102151"/>
<dbReference type="RefSeq" id="WP_091508331.1">
    <property type="nucleotide sequence ID" value="NZ_FOLE01000002.1"/>
</dbReference>
<dbReference type="Pfam" id="PF05258">
    <property type="entry name" value="DciA"/>
    <property type="match status" value="1"/>
</dbReference>
<dbReference type="EMBL" id="FOLE01000002">
    <property type="protein sequence ID" value="SFB97619.1"/>
    <property type="molecule type" value="Genomic_DNA"/>
</dbReference>
<sequence length="107" mass="12179">MEYFKWNKHAPRKNGARPLGDVIDELLNVYKLRGKLNETQIVDAWPKVMGAAIANRTASTPFIRNQILYVKLTSAPLRQQLSMHKSNIISMLNESVGAEVIRDVIFQ</sequence>
<name>A0A1I1FDQ9_9BACT</name>
<proteinExistence type="predicted"/>
<dbReference type="Proteomes" id="UP000199514">
    <property type="component" value="Unassembled WGS sequence"/>
</dbReference>
<dbReference type="InterPro" id="IPR007922">
    <property type="entry name" value="DciA-like"/>
</dbReference>
<organism evidence="1 2">
    <name type="scientific">Flexibacter flexilis DSM 6793</name>
    <dbReference type="NCBI Taxonomy" id="927664"/>
    <lineage>
        <taxon>Bacteria</taxon>
        <taxon>Pseudomonadati</taxon>
        <taxon>Bacteroidota</taxon>
        <taxon>Cytophagia</taxon>
        <taxon>Cytophagales</taxon>
        <taxon>Flexibacteraceae</taxon>
        <taxon>Flexibacter</taxon>
    </lineage>
</organism>
<protein>
    <recommendedName>
        <fullName evidence="3">DUF721 domain-containing protein</fullName>
    </recommendedName>
</protein>
<accession>A0A1I1FDQ9</accession>
<dbReference type="PANTHER" id="PTHR36456:SF1">
    <property type="entry name" value="UPF0232 PROTEIN SCO3875"/>
    <property type="match status" value="1"/>
</dbReference>
<dbReference type="OrthoDB" id="9796545at2"/>
<evidence type="ECO:0000313" key="1">
    <source>
        <dbReference type="EMBL" id="SFB97619.1"/>
    </source>
</evidence>